<evidence type="ECO:0000259" key="4">
    <source>
        <dbReference type="PROSITE" id="PS50893"/>
    </source>
</evidence>
<reference evidence="5 6" key="1">
    <citation type="submission" date="2011-11" db="EMBL/GenBank/DDBJ databases">
        <title>Complete sequence of Spirochaeta sp. grapes.</title>
        <authorList>
            <consortium name="US DOE Joint Genome Institute"/>
            <person name="Lucas S."/>
            <person name="Han J."/>
            <person name="Lapidus A."/>
            <person name="Cheng J.-F."/>
            <person name="Goodwin L."/>
            <person name="Pitluck S."/>
            <person name="Peters L."/>
            <person name="Ovchinnikova G."/>
            <person name="Munk A.C."/>
            <person name="Detter J.C."/>
            <person name="Han C."/>
            <person name="Tapia R."/>
            <person name="Land M."/>
            <person name="Hauser L."/>
            <person name="Kyrpides N."/>
            <person name="Ivanova N."/>
            <person name="Pagani I."/>
            <person name="Ritalahtilisa K."/>
            <person name="Loeffler F."/>
            <person name="Woyke T."/>
        </authorList>
    </citation>
    <scope>NUCLEOTIDE SEQUENCE [LARGE SCALE GENOMIC DNA]</scope>
    <source>
        <strain evidence="6">ATCC BAA-1885 / DSM 22778 / Grapes</strain>
    </source>
</reference>
<dbReference type="HOGENOM" id="CLU_000604_1_1_12"/>
<dbReference type="PROSITE" id="PS00211">
    <property type="entry name" value="ABC_TRANSPORTER_1"/>
    <property type="match status" value="1"/>
</dbReference>
<keyword evidence="6" id="KW-1185">Reference proteome</keyword>
<dbReference type="InterPro" id="IPR003439">
    <property type="entry name" value="ABC_transporter-like_ATP-bd"/>
</dbReference>
<dbReference type="InterPro" id="IPR027417">
    <property type="entry name" value="P-loop_NTPase"/>
</dbReference>
<dbReference type="eggNOG" id="COG3842">
    <property type="taxonomic scope" value="Bacteria"/>
</dbReference>
<protein>
    <submittedName>
        <fullName evidence="5">ABC-type spermidine/putrescine transport system, ATPase component</fullName>
    </submittedName>
</protein>
<name>G8QTZ0_SPHPG</name>
<dbReference type="InterPro" id="IPR003593">
    <property type="entry name" value="AAA+_ATPase"/>
</dbReference>
<feature type="domain" description="ABC transporter" evidence="4">
    <location>
        <begin position="4"/>
        <end position="240"/>
    </location>
</feature>
<dbReference type="GO" id="GO:0005524">
    <property type="term" value="F:ATP binding"/>
    <property type="evidence" value="ECO:0007669"/>
    <property type="project" value="UniProtKB-KW"/>
</dbReference>
<gene>
    <name evidence="5" type="ordered locus">SpiGrapes_1353</name>
</gene>
<dbReference type="Proteomes" id="UP000005632">
    <property type="component" value="Chromosome"/>
</dbReference>
<dbReference type="SMART" id="SM00382">
    <property type="entry name" value="AAA"/>
    <property type="match status" value="1"/>
</dbReference>
<dbReference type="SUPFAM" id="SSF52540">
    <property type="entry name" value="P-loop containing nucleoside triphosphate hydrolases"/>
    <property type="match status" value="1"/>
</dbReference>
<dbReference type="PANTHER" id="PTHR42781:SF4">
    <property type="entry name" value="SPERMIDINE_PUTRESCINE IMPORT ATP-BINDING PROTEIN POTA"/>
    <property type="match status" value="1"/>
</dbReference>
<dbReference type="InterPro" id="IPR017871">
    <property type="entry name" value="ABC_transporter-like_CS"/>
</dbReference>
<evidence type="ECO:0000256" key="1">
    <source>
        <dbReference type="ARBA" id="ARBA00022448"/>
    </source>
</evidence>
<organism evidence="5 6">
    <name type="scientific">Sphaerochaeta pleomorpha (strain ATCC BAA-1885 / DSM 22778 / Grapes)</name>
    <dbReference type="NCBI Taxonomy" id="158190"/>
    <lineage>
        <taxon>Bacteria</taxon>
        <taxon>Pseudomonadati</taxon>
        <taxon>Spirochaetota</taxon>
        <taxon>Spirochaetia</taxon>
        <taxon>Spirochaetales</taxon>
        <taxon>Sphaerochaetaceae</taxon>
        <taxon>Sphaerochaeta</taxon>
    </lineage>
</organism>
<dbReference type="SUPFAM" id="SSF50331">
    <property type="entry name" value="MOP-like"/>
    <property type="match status" value="1"/>
</dbReference>
<dbReference type="GO" id="GO:0016887">
    <property type="term" value="F:ATP hydrolysis activity"/>
    <property type="evidence" value="ECO:0007669"/>
    <property type="project" value="InterPro"/>
</dbReference>
<dbReference type="EMBL" id="CP003155">
    <property type="protein sequence ID" value="AEV29166.1"/>
    <property type="molecule type" value="Genomic_DNA"/>
</dbReference>
<dbReference type="PANTHER" id="PTHR42781">
    <property type="entry name" value="SPERMIDINE/PUTRESCINE IMPORT ATP-BINDING PROTEIN POTA"/>
    <property type="match status" value="1"/>
</dbReference>
<dbReference type="AlphaFoldDB" id="G8QTZ0"/>
<dbReference type="Pfam" id="PF00005">
    <property type="entry name" value="ABC_tran"/>
    <property type="match status" value="1"/>
</dbReference>
<proteinExistence type="predicted"/>
<dbReference type="KEGG" id="sgp:SpiGrapes_1353"/>
<dbReference type="InterPro" id="IPR050093">
    <property type="entry name" value="ABC_SmlMolc_Importer"/>
</dbReference>
<keyword evidence="1" id="KW-0813">Transport</keyword>
<evidence type="ECO:0000313" key="5">
    <source>
        <dbReference type="EMBL" id="AEV29166.1"/>
    </source>
</evidence>
<dbReference type="FunFam" id="3.40.50.300:FF:000425">
    <property type="entry name" value="Probable ABC transporter, ATP-binding subunit"/>
    <property type="match status" value="1"/>
</dbReference>
<evidence type="ECO:0000256" key="3">
    <source>
        <dbReference type="ARBA" id="ARBA00022840"/>
    </source>
</evidence>
<dbReference type="GO" id="GO:0015697">
    <property type="term" value="P:quaternary ammonium group transport"/>
    <property type="evidence" value="ECO:0007669"/>
    <property type="project" value="UniProtKB-ARBA"/>
</dbReference>
<evidence type="ECO:0000256" key="2">
    <source>
        <dbReference type="ARBA" id="ARBA00022741"/>
    </source>
</evidence>
<dbReference type="STRING" id="158190.SpiGrapes_1353"/>
<dbReference type="Gene3D" id="2.40.50.100">
    <property type="match status" value="1"/>
</dbReference>
<dbReference type="PROSITE" id="PS50893">
    <property type="entry name" value="ABC_TRANSPORTER_2"/>
    <property type="match status" value="1"/>
</dbReference>
<dbReference type="RefSeq" id="WP_014270015.1">
    <property type="nucleotide sequence ID" value="NC_016633.1"/>
</dbReference>
<keyword evidence="2" id="KW-0547">Nucleotide-binding</keyword>
<dbReference type="OrthoDB" id="9802264at2"/>
<evidence type="ECO:0000313" key="6">
    <source>
        <dbReference type="Proteomes" id="UP000005632"/>
    </source>
</evidence>
<dbReference type="InterPro" id="IPR008995">
    <property type="entry name" value="Mo/tungstate-bd_C_term_dom"/>
</dbReference>
<dbReference type="Gene3D" id="3.40.50.300">
    <property type="entry name" value="P-loop containing nucleotide triphosphate hydrolases"/>
    <property type="match status" value="1"/>
</dbReference>
<sequence>MPALNLINVTKLFGSVKAVNKLNLEIEQGECFSFLGPSGCGKTTTLRMIAGFENLDEGELYCDGKLFSSSYKHFYLAPEKRNFGMVFQAFAVWPHMTVYDNVAFPLQIKKLSRSEIQSRTELALKATSLTKEAQLFPGKLSGGQQQRIALARAVAINPKVMLLDEPLSNLDPHLREEMRFEIKELQTKFGFTVIYVTHDQSEAMALSDRMLVMKEGVVQQIDNPLEIYNNPANKFVFSFIGLSDFIPVMVKDRKVFIEGAMENGALQVELPNTLNPALTYDIACRPGEIDFASTGITAFVLRRTYLGDVVDYLLKIGNTEIRVQKTRREAIAKAGETCHIKFNRILWYDHSEETTSKT</sequence>
<keyword evidence="3" id="KW-0067">ATP-binding</keyword>
<accession>G8QTZ0</accession>